<dbReference type="RefSeq" id="WP_104478007.1">
    <property type="nucleotide sequence ID" value="NZ_CP154825.1"/>
</dbReference>
<accession>A0A2S6GWF9</accession>
<gene>
    <name evidence="2" type="ORF">CLV40_103185</name>
</gene>
<name>A0A2S6GWF9_9PSEU</name>
<feature type="region of interest" description="Disordered" evidence="1">
    <location>
        <begin position="28"/>
        <end position="82"/>
    </location>
</feature>
<evidence type="ECO:0000256" key="1">
    <source>
        <dbReference type="SAM" id="MobiDB-lite"/>
    </source>
</evidence>
<evidence type="ECO:0000313" key="3">
    <source>
        <dbReference type="Proteomes" id="UP000239203"/>
    </source>
</evidence>
<dbReference type="EMBL" id="PTIX01000003">
    <property type="protein sequence ID" value="PPK69575.1"/>
    <property type="molecule type" value="Genomic_DNA"/>
</dbReference>
<organism evidence="2 3">
    <name type="scientific">Actinokineospora auranticolor</name>
    <dbReference type="NCBI Taxonomy" id="155976"/>
    <lineage>
        <taxon>Bacteria</taxon>
        <taxon>Bacillati</taxon>
        <taxon>Actinomycetota</taxon>
        <taxon>Actinomycetes</taxon>
        <taxon>Pseudonocardiales</taxon>
        <taxon>Pseudonocardiaceae</taxon>
        <taxon>Actinokineospora</taxon>
    </lineage>
</organism>
<dbReference type="AlphaFoldDB" id="A0A2S6GWF9"/>
<reference evidence="2 3" key="1">
    <citation type="submission" date="2018-02" db="EMBL/GenBank/DDBJ databases">
        <title>Genomic Encyclopedia of Archaeal and Bacterial Type Strains, Phase II (KMG-II): from individual species to whole genera.</title>
        <authorList>
            <person name="Goeker M."/>
        </authorList>
    </citation>
    <scope>NUCLEOTIDE SEQUENCE [LARGE SCALE GENOMIC DNA]</scope>
    <source>
        <strain evidence="2 3">YU 961-1</strain>
    </source>
</reference>
<evidence type="ECO:0000313" key="2">
    <source>
        <dbReference type="EMBL" id="PPK69575.1"/>
    </source>
</evidence>
<keyword evidence="3" id="KW-1185">Reference proteome</keyword>
<proteinExistence type="predicted"/>
<dbReference type="OrthoDB" id="3696623at2"/>
<sequence>MTGPNQGFADAVARFRAELDAAVTRARRASAEGRELSAAFRRDVHRHASRQSAVDEQAPRPVAPHDPDDDDFSQHQILFHGG</sequence>
<dbReference type="Proteomes" id="UP000239203">
    <property type="component" value="Unassembled WGS sequence"/>
</dbReference>
<protein>
    <submittedName>
        <fullName evidence="2">Uncharacterized protein</fullName>
    </submittedName>
</protein>
<comment type="caution">
    <text evidence="2">The sequence shown here is derived from an EMBL/GenBank/DDBJ whole genome shotgun (WGS) entry which is preliminary data.</text>
</comment>